<dbReference type="EMBL" id="CAJNOK010029906">
    <property type="protein sequence ID" value="CAF1453600.1"/>
    <property type="molecule type" value="Genomic_DNA"/>
</dbReference>
<gene>
    <name evidence="1" type="ORF">OVA965_LOCUS34941</name>
    <name evidence="2" type="ORF">TMI583_LOCUS35887</name>
</gene>
<dbReference type="Proteomes" id="UP000682733">
    <property type="component" value="Unassembled WGS sequence"/>
</dbReference>
<evidence type="ECO:0000313" key="3">
    <source>
        <dbReference type="Proteomes" id="UP000677228"/>
    </source>
</evidence>
<comment type="caution">
    <text evidence="1">The sequence shown here is derived from an EMBL/GenBank/DDBJ whole genome shotgun (WGS) entry which is preliminary data.</text>
</comment>
<evidence type="ECO:0000313" key="2">
    <source>
        <dbReference type="EMBL" id="CAF4247948.1"/>
    </source>
</evidence>
<dbReference type="AlphaFoldDB" id="A0A8S2FFI3"/>
<sequence length="66" mass="7655">MEILMHYTDYTEDANRLWVDIDRGIRSKDPQRQFEAILKMPALFKKDSPTIISAALIKLATLFQEG</sequence>
<organism evidence="1 3">
    <name type="scientific">Didymodactylos carnosus</name>
    <dbReference type="NCBI Taxonomy" id="1234261"/>
    <lineage>
        <taxon>Eukaryota</taxon>
        <taxon>Metazoa</taxon>
        <taxon>Spiralia</taxon>
        <taxon>Gnathifera</taxon>
        <taxon>Rotifera</taxon>
        <taxon>Eurotatoria</taxon>
        <taxon>Bdelloidea</taxon>
        <taxon>Philodinida</taxon>
        <taxon>Philodinidae</taxon>
        <taxon>Didymodactylos</taxon>
    </lineage>
</organism>
<protein>
    <submittedName>
        <fullName evidence="1">Uncharacterized protein</fullName>
    </submittedName>
</protein>
<dbReference type="EMBL" id="CAJOBA010051748">
    <property type="protein sequence ID" value="CAF4247948.1"/>
    <property type="molecule type" value="Genomic_DNA"/>
</dbReference>
<name>A0A8S2FFI3_9BILA</name>
<proteinExistence type="predicted"/>
<dbReference type="Proteomes" id="UP000677228">
    <property type="component" value="Unassembled WGS sequence"/>
</dbReference>
<evidence type="ECO:0000313" key="1">
    <source>
        <dbReference type="EMBL" id="CAF1453600.1"/>
    </source>
</evidence>
<accession>A0A8S2FFI3</accession>
<reference evidence="1" key="1">
    <citation type="submission" date="2021-02" db="EMBL/GenBank/DDBJ databases">
        <authorList>
            <person name="Nowell W R."/>
        </authorList>
    </citation>
    <scope>NUCLEOTIDE SEQUENCE</scope>
</reference>